<dbReference type="Proteomes" id="UP000198885">
    <property type="component" value="Unassembled WGS sequence"/>
</dbReference>
<dbReference type="STRING" id="641238.SAMN04490244_102274"/>
<keyword evidence="1" id="KW-1133">Transmembrane helix</keyword>
<evidence type="ECO:0000313" key="2">
    <source>
        <dbReference type="EMBL" id="SER72022.1"/>
    </source>
</evidence>
<gene>
    <name evidence="2" type="ORF">SAMN04490244_102274</name>
</gene>
<evidence type="ECO:0008006" key="4">
    <source>
        <dbReference type="Google" id="ProtNLM"/>
    </source>
</evidence>
<protein>
    <recommendedName>
        <fullName evidence="4">DUF2474 domain-containing protein</fullName>
    </recommendedName>
</protein>
<evidence type="ECO:0000313" key="3">
    <source>
        <dbReference type="Proteomes" id="UP000198885"/>
    </source>
</evidence>
<proteinExistence type="predicted"/>
<keyword evidence="3" id="KW-1185">Reference proteome</keyword>
<evidence type="ECO:0000256" key="1">
    <source>
        <dbReference type="SAM" id="Phobius"/>
    </source>
</evidence>
<dbReference type="EMBL" id="FOGU01000002">
    <property type="protein sequence ID" value="SER72022.1"/>
    <property type="molecule type" value="Genomic_DNA"/>
</dbReference>
<sequence length="30" mass="3263">MKKLGWFALFWLGGVLAVTVVGLVIRAFLG</sequence>
<keyword evidence="1" id="KW-0812">Transmembrane</keyword>
<organism evidence="2 3">
    <name type="scientific">Tranquillimonas rosea</name>
    <dbReference type="NCBI Taxonomy" id="641238"/>
    <lineage>
        <taxon>Bacteria</taxon>
        <taxon>Pseudomonadati</taxon>
        <taxon>Pseudomonadota</taxon>
        <taxon>Alphaproteobacteria</taxon>
        <taxon>Rhodobacterales</taxon>
        <taxon>Roseobacteraceae</taxon>
        <taxon>Tranquillimonas</taxon>
    </lineage>
</organism>
<dbReference type="AlphaFoldDB" id="A0A1H9RH37"/>
<reference evidence="2 3" key="1">
    <citation type="submission" date="2016-10" db="EMBL/GenBank/DDBJ databases">
        <authorList>
            <person name="de Groot N.N."/>
        </authorList>
    </citation>
    <scope>NUCLEOTIDE SEQUENCE [LARGE SCALE GENOMIC DNA]</scope>
    <source>
        <strain evidence="2 3">DSM 23042</strain>
    </source>
</reference>
<name>A0A1H9RH37_9RHOB</name>
<keyword evidence="1" id="KW-0472">Membrane</keyword>
<feature type="transmembrane region" description="Helical" evidence="1">
    <location>
        <begin position="6"/>
        <end position="29"/>
    </location>
</feature>
<accession>A0A1H9RH37</accession>